<dbReference type="PANTHER" id="PTHR13621:SF2">
    <property type="entry name" value="PROLINE-RICH PROTEIN PRCC"/>
    <property type="match status" value="1"/>
</dbReference>
<proteinExistence type="predicted"/>
<feature type="compositionally biased region" description="Low complexity" evidence="1">
    <location>
        <begin position="42"/>
        <end position="53"/>
    </location>
</feature>
<sequence length="469" mass="50805">MESLLANYGSDDEEDPQQQHTRAPLLPPPKVQDDRSTDVATRRSSLFSSLPRPKLASEDKWKSHSTDTEYRDKKKASDVTIIAGRRDGFRHKGTEDDSMIAADRFSELSKQGSNARSVATPSFSDGVNGAPSTRVSLFRVLPSPNNVGSSVAPLTSQGPSGPASKRVVEIRPTINMALLQEPDDDDDVLPPVKRHATEGTKLTGLAAILPKPKNLGSALGSGIASGHQATLDLGTPATSLPAVESTLGSGYASGHQNGTLDAGEVGSFLPSGTEAYESLTMSHQHASESWSNHVDYSGHTSTFGSWQGHNVDANFPEAPELNGMSAPYLSTAAQEGAEAHYSENYYYAPDAYSQEVAAHEMSAQDALAEMLMREKRKGGKKAPVNVIEVKQADLTATKVREDQLRTTGIAFGPAYKPMATSKNKPSKLHRRKHQIGSLYYDMRQKETELMERRAKGYMTKAETQAKYGW</sequence>
<organism evidence="2 3">
    <name type="scientific">Adiantum capillus-veneris</name>
    <name type="common">Maidenhair fern</name>
    <dbReference type="NCBI Taxonomy" id="13818"/>
    <lineage>
        <taxon>Eukaryota</taxon>
        <taxon>Viridiplantae</taxon>
        <taxon>Streptophyta</taxon>
        <taxon>Embryophyta</taxon>
        <taxon>Tracheophyta</taxon>
        <taxon>Polypodiopsida</taxon>
        <taxon>Polypodiidae</taxon>
        <taxon>Polypodiales</taxon>
        <taxon>Pteridineae</taxon>
        <taxon>Pteridaceae</taxon>
        <taxon>Vittarioideae</taxon>
        <taxon>Adiantum</taxon>
    </lineage>
</organism>
<accession>A0A9D4ZBY7</accession>
<reference evidence="2" key="1">
    <citation type="submission" date="2021-01" db="EMBL/GenBank/DDBJ databases">
        <title>Adiantum capillus-veneris genome.</title>
        <authorList>
            <person name="Fang Y."/>
            <person name="Liao Q."/>
        </authorList>
    </citation>
    <scope>NUCLEOTIDE SEQUENCE</scope>
    <source>
        <strain evidence="2">H3</strain>
        <tissue evidence="2">Leaf</tissue>
    </source>
</reference>
<feature type="compositionally biased region" description="Basic and acidic residues" evidence="1">
    <location>
        <begin position="55"/>
        <end position="75"/>
    </location>
</feature>
<dbReference type="EMBL" id="JABFUD020000016">
    <property type="protein sequence ID" value="KAI5068347.1"/>
    <property type="molecule type" value="Genomic_DNA"/>
</dbReference>
<evidence type="ECO:0008006" key="4">
    <source>
        <dbReference type="Google" id="ProtNLM"/>
    </source>
</evidence>
<feature type="compositionally biased region" description="Basic and acidic residues" evidence="1">
    <location>
        <begin position="31"/>
        <end position="41"/>
    </location>
</feature>
<dbReference type="Proteomes" id="UP000886520">
    <property type="component" value="Chromosome 16"/>
</dbReference>
<evidence type="ECO:0000313" key="3">
    <source>
        <dbReference type="Proteomes" id="UP000886520"/>
    </source>
</evidence>
<comment type="caution">
    <text evidence="2">The sequence shown here is derived from an EMBL/GenBank/DDBJ whole genome shotgun (WGS) entry which is preliminary data.</text>
</comment>
<keyword evidence="3" id="KW-1185">Reference proteome</keyword>
<dbReference type="PANTHER" id="PTHR13621">
    <property type="entry name" value="PROLINE-RICH PROTEIN PRCC"/>
    <property type="match status" value="1"/>
</dbReference>
<evidence type="ECO:0000313" key="2">
    <source>
        <dbReference type="EMBL" id="KAI5068347.1"/>
    </source>
</evidence>
<gene>
    <name evidence="2" type="ORF">GOP47_0016692</name>
</gene>
<feature type="region of interest" description="Disordered" evidence="1">
    <location>
        <begin position="1"/>
        <end position="75"/>
    </location>
</feature>
<dbReference type="Pfam" id="PF10253">
    <property type="entry name" value="PRCC"/>
    <property type="match status" value="1"/>
</dbReference>
<dbReference type="AlphaFoldDB" id="A0A9D4ZBY7"/>
<dbReference type="OrthoDB" id="206969at2759"/>
<dbReference type="InterPro" id="IPR018800">
    <property type="entry name" value="PRCC"/>
</dbReference>
<dbReference type="GO" id="GO:0005634">
    <property type="term" value="C:nucleus"/>
    <property type="evidence" value="ECO:0007669"/>
    <property type="project" value="TreeGrafter"/>
</dbReference>
<name>A0A9D4ZBY7_ADICA</name>
<evidence type="ECO:0000256" key="1">
    <source>
        <dbReference type="SAM" id="MobiDB-lite"/>
    </source>
</evidence>
<protein>
    <recommendedName>
        <fullName evidence="4">Proline-rich protein PRCC</fullName>
    </recommendedName>
</protein>